<dbReference type="GO" id="GO:0004298">
    <property type="term" value="F:threonine-type endopeptidase activity"/>
    <property type="evidence" value="ECO:0007669"/>
    <property type="project" value="InterPro"/>
</dbReference>
<accession>A0A9P9AV97</accession>
<evidence type="ECO:0000313" key="4">
    <source>
        <dbReference type="EMBL" id="KAH6896933.1"/>
    </source>
</evidence>
<dbReference type="FunFam" id="3.60.20.30:FF:000007">
    <property type="entry name" value="Similar to threonine aspartase"/>
    <property type="match status" value="1"/>
</dbReference>
<dbReference type="Gene3D" id="3.60.20.30">
    <property type="entry name" value="(Glycosyl)asparaginase"/>
    <property type="match status" value="1"/>
</dbReference>
<feature type="active site" description="Nucleophile" evidence="1">
    <location>
        <position position="418"/>
    </location>
</feature>
<evidence type="ECO:0000313" key="5">
    <source>
        <dbReference type="Proteomes" id="UP000777438"/>
    </source>
</evidence>
<feature type="compositionally biased region" description="Basic and acidic residues" evidence="3">
    <location>
        <begin position="316"/>
        <end position="354"/>
    </location>
</feature>
<feature type="compositionally biased region" description="Low complexity" evidence="3">
    <location>
        <begin position="370"/>
        <end position="381"/>
    </location>
</feature>
<comment type="caution">
    <text evidence="4">The sequence shown here is derived from an EMBL/GenBank/DDBJ whole genome shotgun (WGS) entry which is preliminary data.</text>
</comment>
<feature type="region of interest" description="Disordered" evidence="3">
    <location>
        <begin position="239"/>
        <end position="391"/>
    </location>
</feature>
<dbReference type="AlphaFoldDB" id="A0A9P9AV97"/>
<keyword evidence="5" id="KW-1185">Reference proteome</keyword>
<feature type="compositionally biased region" description="Polar residues" evidence="3">
    <location>
        <begin position="240"/>
        <end position="267"/>
    </location>
</feature>
<dbReference type="CDD" id="cd04514">
    <property type="entry name" value="Taspase1_like"/>
    <property type="match status" value="2"/>
</dbReference>
<evidence type="ECO:0000256" key="2">
    <source>
        <dbReference type="PIRSR" id="PIRSR600246-3"/>
    </source>
</evidence>
<dbReference type="InterPro" id="IPR037464">
    <property type="entry name" value="Taspase1"/>
</dbReference>
<dbReference type="GO" id="GO:0051604">
    <property type="term" value="P:protein maturation"/>
    <property type="evidence" value="ECO:0007669"/>
    <property type="project" value="TreeGrafter"/>
</dbReference>
<feature type="compositionally biased region" description="Polar residues" evidence="3">
    <location>
        <begin position="194"/>
        <end position="210"/>
    </location>
</feature>
<dbReference type="Proteomes" id="UP000777438">
    <property type="component" value="Unassembled WGS sequence"/>
</dbReference>
<dbReference type="PANTHER" id="PTHR10188:SF8">
    <property type="entry name" value="THREONINE ASPARTASE 1"/>
    <property type="match status" value="1"/>
</dbReference>
<reference evidence="4 5" key="1">
    <citation type="journal article" date="2021" name="Nat. Commun.">
        <title>Genetic determinants of endophytism in the Arabidopsis root mycobiome.</title>
        <authorList>
            <person name="Mesny F."/>
            <person name="Miyauchi S."/>
            <person name="Thiergart T."/>
            <person name="Pickel B."/>
            <person name="Atanasova L."/>
            <person name="Karlsson M."/>
            <person name="Huettel B."/>
            <person name="Barry K.W."/>
            <person name="Haridas S."/>
            <person name="Chen C."/>
            <person name="Bauer D."/>
            <person name="Andreopoulos W."/>
            <person name="Pangilinan J."/>
            <person name="LaButti K."/>
            <person name="Riley R."/>
            <person name="Lipzen A."/>
            <person name="Clum A."/>
            <person name="Drula E."/>
            <person name="Henrissat B."/>
            <person name="Kohler A."/>
            <person name="Grigoriev I.V."/>
            <person name="Martin F.M."/>
            <person name="Hacquard S."/>
        </authorList>
    </citation>
    <scope>NUCLEOTIDE SEQUENCE [LARGE SCALE GENOMIC DNA]</scope>
    <source>
        <strain evidence="4 5">MPI-CAGE-CH-0241</strain>
    </source>
</reference>
<gene>
    <name evidence="4" type="ORF">B0T10DRAFT_556784</name>
</gene>
<proteinExistence type="predicted"/>
<name>A0A9P9AV97_9HYPO</name>
<dbReference type="InterPro" id="IPR029055">
    <property type="entry name" value="Ntn_hydrolases_N"/>
</dbReference>
<protein>
    <submittedName>
        <fullName evidence="4">Nucleophile aminohydrolase</fullName>
    </submittedName>
</protein>
<feature type="site" description="Cleavage; by autolysis" evidence="2">
    <location>
        <begin position="417"/>
        <end position="418"/>
    </location>
</feature>
<feature type="region of interest" description="Disordered" evidence="3">
    <location>
        <begin position="190"/>
        <end position="210"/>
    </location>
</feature>
<sequence length="599" mass="64078">MSECSPYGADGTLDRMLRLGQKGKCTPAIFVHAGAGFHSHQNEHVHLQACTAAAEMGMKFLKAGSSATEAIEASLRILEDKEITNAGYGSNLSIDGTVECDATIVDHLGRSGACGAVPNIRNPISLAKLILDTSNEPLSLRRVPPNALVGEGARVFAEEHGFTTCPNEYLISKNAQDRFLRWQDDLKRADNKTKGTTTNPDPSQANSSCLPCQYETAPAVEARRSFPRDHAAAIMAGTWNEGQPDSPYVSSAGSDPSNSLEPAQGSSYFRVVGSSSPTVSRSSVRASPERSLYSTVAKRNLKPAHLSSLGPKPQLKRAETNGREPTRDDEKPKHGENTKSDTHQKYHEHLRDGDGSASPQTRASPEACSDSDTPQQSPSSPHGIKRRASADMASFPEHRVRVHPFHTDYGNEDLITDTIGAIAVDENGHIAAGSSSGGIGMKHRGRLGPAALVGVGTAVVPCDEDDEDKISVGAVTSGTGEHMATTMASQRCAERIYHGTRRGTGGFDVQDDDEDTIMESFIADDFMNHPGVKNCHSAGAIGVMVVKKSRTGYYLYFAHNTDSFALASMGGSEREPRCTMSRLSEGAKIARGGRKVCLD</sequence>
<feature type="compositionally biased region" description="Low complexity" evidence="3">
    <location>
        <begin position="270"/>
        <end position="286"/>
    </location>
</feature>
<dbReference type="EMBL" id="JAGPYM010000003">
    <property type="protein sequence ID" value="KAH6896933.1"/>
    <property type="molecule type" value="Genomic_DNA"/>
</dbReference>
<evidence type="ECO:0000256" key="3">
    <source>
        <dbReference type="SAM" id="MobiDB-lite"/>
    </source>
</evidence>
<dbReference type="InterPro" id="IPR000246">
    <property type="entry name" value="Peptidase_T2"/>
</dbReference>
<dbReference type="PANTHER" id="PTHR10188">
    <property type="entry name" value="L-ASPARAGINASE"/>
    <property type="match status" value="1"/>
</dbReference>
<evidence type="ECO:0000256" key="1">
    <source>
        <dbReference type="PIRSR" id="PIRSR600246-1"/>
    </source>
</evidence>
<dbReference type="GO" id="GO:0005737">
    <property type="term" value="C:cytoplasm"/>
    <property type="evidence" value="ECO:0007669"/>
    <property type="project" value="TreeGrafter"/>
</dbReference>
<dbReference type="Pfam" id="PF01112">
    <property type="entry name" value="Asparaginase_2"/>
    <property type="match status" value="2"/>
</dbReference>
<dbReference type="OrthoDB" id="77601at2759"/>
<organism evidence="4 5">
    <name type="scientific">Thelonectria olida</name>
    <dbReference type="NCBI Taxonomy" id="1576542"/>
    <lineage>
        <taxon>Eukaryota</taxon>
        <taxon>Fungi</taxon>
        <taxon>Dikarya</taxon>
        <taxon>Ascomycota</taxon>
        <taxon>Pezizomycotina</taxon>
        <taxon>Sordariomycetes</taxon>
        <taxon>Hypocreomycetidae</taxon>
        <taxon>Hypocreales</taxon>
        <taxon>Nectriaceae</taxon>
        <taxon>Thelonectria</taxon>
    </lineage>
</organism>
<dbReference type="SUPFAM" id="SSF56235">
    <property type="entry name" value="N-terminal nucleophile aminohydrolases (Ntn hydrolases)"/>
    <property type="match status" value="1"/>
</dbReference>